<dbReference type="AlphaFoldDB" id="A0A8J6ND09"/>
<keyword evidence="2" id="KW-0812">Transmembrane</keyword>
<accession>A0A8J6ND09</accession>
<dbReference type="PANTHER" id="PTHR40278:SF1">
    <property type="entry name" value="DNA UTILIZATION PROTEIN HOFN"/>
    <property type="match status" value="1"/>
</dbReference>
<protein>
    <submittedName>
        <fullName evidence="3">PilN domain-containing protein</fullName>
    </submittedName>
</protein>
<comment type="caution">
    <text evidence="3">The sequence shown here is derived from an EMBL/GenBank/DDBJ whole genome shotgun (WGS) entry which is preliminary data.</text>
</comment>
<feature type="coiled-coil region" evidence="1">
    <location>
        <begin position="40"/>
        <end position="84"/>
    </location>
</feature>
<organism evidence="3 4">
    <name type="scientific">Candidatus Desulfobia pelagia</name>
    <dbReference type="NCBI Taxonomy" id="2841692"/>
    <lineage>
        <taxon>Bacteria</taxon>
        <taxon>Pseudomonadati</taxon>
        <taxon>Thermodesulfobacteriota</taxon>
        <taxon>Desulfobulbia</taxon>
        <taxon>Desulfobulbales</taxon>
        <taxon>Desulfobulbaceae</taxon>
        <taxon>Candidatus Desulfobia</taxon>
    </lineage>
</organism>
<evidence type="ECO:0000256" key="2">
    <source>
        <dbReference type="SAM" id="Phobius"/>
    </source>
</evidence>
<keyword evidence="2" id="KW-0472">Membrane</keyword>
<gene>
    <name evidence="3" type="ORF">H8E41_07235</name>
</gene>
<evidence type="ECO:0000313" key="4">
    <source>
        <dbReference type="Proteomes" id="UP000614424"/>
    </source>
</evidence>
<proteinExistence type="predicted"/>
<dbReference type="EMBL" id="JACNJZ010000098">
    <property type="protein sequence ID" value="MBC8317684.1"/>
    <property type="molecule type" value="Genomic_DNA"/>
</dbReference>
<keyword evidence="1" id="KW-0175">Coiled coil</keyword>
<feature type="transmembrane region" description="Helical" evidence="2">
    <location>
        <begin position="21"/>
        <end position="43"/>
    </location>
</feature>
<dbReference type="Proteomes" id="UP000614424">
    <property type="component" value="Unassembled WGS sequence"/>
</dbReference>
<reference evidence="3 4" key="1">
    <citation type="submission" date="2020-08" db="EMBL/GenBank/DDBJ databases">
        <title>Bridging the membrane lipid divide: bacteria of the FCB group superphylum have the potential to synthesize archaeal ether lipids.</title>
        <authorList>
            <person name="Villanueva L."/>
            <person name="Von Meijenfeldt F.A.B."/>
            <person name="Westbye A.B."/>
            <person name="Yadav S."/>
            <person name="Hopmans E.C."/>
            <person name="Dutilh B.E."/>
            <person name="Sinninghe Damste J.S."/>
        </authorList>
    </citation>
    <scope>NUCLEOTIDE SEQUENCE [LARGE SCALE GENOMIC DNA]</scope>
    <source>
        <strain evidence="3">NIOZ-UU47</strain>
    </source>
</reference>
<dbReference type="Pfam" id="PF05137">
    <property type="entry name" value="PilN"/>
    <property type="match status" value="1"/>
</dbReference>
<evidence type="ECO:0000313" key="3">
    <source>
        <dbReference type="EMBL" id="MBC8317684.1"/>
    </source>
</evidence>
<sequence>MIQINLLPVRQMKKRARSRNEIVAFIASFFGFLAILGIILFGLNQKVSSLQDNIKNLEAKKASYNKILNEIKQLDKDKSILDAKIEVIKKLKTTSQLSVRLLDAIASATPQTSIWLKSVKQTGAQVALTGIALDNTRLAEYMNTLTASPYFSKAILGKSALTDVAGRKLKSFTLTLAVDKSAAGKNESDPGEKK</sequence>
<evidence type="ECO:0000256" key="1">
    <source>
        <dbReference type="SAM" id="Coils"/>
    </source>
</evidence>
<keyword evidence="2" id="KW-1133">Transmembrane helix</keyword>
<dbReference type="InterPro" id="IPR052534">
    <property type="entry name" value="Extracell_DNA_Util/SecSys_Comp"/>
</dbReference>
<name>A0A8J6ND09_9BACT</name>
<dbReference type="InterPro" id="IPR007813">
    <property type="entry name" value="PilN"/>
</dbReference>
<dbReference type="PANTHER" id="PTHR40278">
    <property type="entry name" value="DNA UTILIZATION PROTEIN HOFN"/>
    <property type="match status" value="1"/>
</dbReference>